<evidence type="ECO:0000313" key="3">
    <source>
        <dbReference type="Proteomes" id="UP000254925"/>
    </source>
</evidence>
<evidence type="ECO:0000313" key="2">
    <source>
        <dbReference type="EMBL" id="RDI58906.1"/>
    </source>
</evidence>
<dbReference type="RefSeq" id="WP_114770936.1">
    <property type="nucleotide sequence ID" value="NZ_QQBB01000005.1"/>
</dbReference>
<sequence>MASDEQSRASDIQVTLAQAAAALTAQHPFNIVFDRGDDISVELYAPVGRDNQMPHERDELYIVASGHGTFSRGDERVPFGPGDLLYVPAHVPHRFETFSDDFKTWVIFYGPKRTAPRERDAV</sequence>
<keyword evidence="3" id="KW-1185">Reference proteome</keyword>
<proteinExistence type="predicted"/>
<dbReference type="InterPro" id="IPR013096">
    <property type="entry name" value="Cupin_2"/>
</dbReference>
<feature type="domain" description="Cupin type-2" evidence="1">
    <location>
        <begin position="44"/>
        <end position="100"/>
    </location>
</feature>
<reference evidence="2 3" key="1">
    <citation type="submission" date="2018-07" db="EMBL/GenBank/DDBJ databases">
        <title>Genomic Encyclopedia of Type Strains, Phase IV (KMG-IV): sequencing the most valuable type-strain genomes for metagenomic binning, comparative biology and taxonomic classification.</title>
        <authorList>
            <person name="Goeker M."/>
        </authorList>
    </citation>
    <scope>NUCLEOTIDE SEQUENCE [LARGE SCALE GENOMIC DNA]</scope>
    <source>
        <strain evidence="2 3">DSM 14364</strain>
    </source>
</reference>
<gene>
    <name evidence="2" type="ORF">DES45_105432</name>
</gene>
<evidence type="ECO:0000259" key="1">
    <source>
        <dbReference type="Pfam" id="PF07883"/>
    </source>
</evidence>
<dbReference type="InterPro" id="IPR014710">
    <property type="entry name" value="RmlC-like_jellyroll"/>
</dbReference>
<dbReference type="SUPFAM" id="SSF51182">
    <property type="entry name" value="RmlC-like cupins"/>
    <property type="match status" value="1"/>
</dbReference>
<accession>A0A370HJZ6</accession>
<dbReference type="Pfam" id="PF07883">
    <property type="entry name" value="Cupin_2"/>
    <property type="match status" value="1"/>
</dbReference>
<name>A0A370HJZ6_9HYPH</name>
<comment type="caution">
    <text evidence="2">The sequence shown here is derived from an EMBL/GenBank/DDBJ whole genome shotgun (WGS) entry which is preliminary data.</text>
</comment>
<protein>
    <submittedName>
        <fullName evidence="2">Cupin domain</fullName>
    </submittedName>
</protein>
<organism evidence="2 3">
    <name type="scientific">Microvirga subterranea</name>
    <dbReference type="NCBI Taxonomy" id="186651"/>
    <lineage>
        <taxon>Bacteria</taxon>
        <taxon>Pseudomonadati</taxon>
        <taxon>Pseudomonadota</taxon>
        <taxon>Alphaproteobacteria</taxon>
        <taxon>Hyphomicrobiales</taxon>
        <taxon>Methylobacteriaceae</taxon>
        <taxon>Microvirga</taxon>
    </lineage>
</organism>
<dbReference type="Proteomes" id="UP000254925">
    <property type="component" value="Unassembled WGS sequence"/>
</dbReference>
<dbReference type="Gene3D" id="2.60.120.10">
    <property type="entry name" value="Jelly Rolls"/>
    <property type="match status" value="1"/>
</dbReference>
<dbReference type="InterPro" id="IPR011051">
    <property type="entry name" value="RmlC_Cupin_sf"/>
</dbReference>
<dbReference type="CDD" id="cd02208">
    <property type="entry name" value="cupin_RmlC-like"/>
    <property type="match status" value="1"/>
</dbReference>
<dbReference type="OrthoDB" id="9798709at2"/>
<dbReference type="EMBL" id="QQBB01000005">
    <property type="protein sequence ID" value="RDI58906.1"/>
    <property type="molecule type" value="Genomic_DNA"/>
</dbReference>
<dbReference type="AlphaFoldDB" id="A0A370HJZ6"/>